<dbReference type="SUPFAM" id="SSF56935">
    <property type="entry name" value="Porins"/>
    <property type="match status" value="1"/>
</dbReference>
<gene>
    <name evidence="6" type="ORF">BREV_BREV_02677</name>
</gene>
<feature type="region of interest" description="Disordered" evidence="4">
    <location>
        <begin position="675"/>
        <end position="695"/>
    </location>
</feature>
<feature type="region of interest" description="Disordered" evidence="4">
    <location>
        <begin position="321"/>
        <end position="349"/>
    </location>
</feature>
<comment type="caution">
    <text evidence="6">The sequence shown here is derived from an EMBL/GenBank/DDBJ whole genome shotgun (WGS) entry which is preliminary data.</text>
</comment>
<dbReference type="PANTHER" id="PTHR47234">
    <property type="match status" value="1"/>
</dbReference>
<dbReference type="Proteomes" id="UP000289220">
    <property type="component" value="Unassembled WGS sequence"/>
</dbReference>
<evidence type="ECO:0000256" key="3">
    <source>
        <dbReference type="ARBA" id="ARBA00023237"/>
    </source>
</evidence>
<dbReference type="GO" id="GO:0009279">
    <property type="term" value="C:cell outer membrane"/>
    <property type="evidence" value="ECO:0007669"/>
    <property type="project" value="UniProtKB-SubCell"/>
</dbReference>
<evidence type="ECO:0008006" key="8">
    <source>
        <dbReference type="Google" id="ProtNLM"/>
    </source>
</evidence>
<dbReference type="InterPro" id="IPR037066">
    <property type="entry name" value="Plug_dom_sf"/>
</dbReference>
<sequence length="707" mass="75577">MAGLAFVLLTFSTAGLAPQSAAPDAIPPVVLDDVEVLAQRGRALVAPERELDGAQIDALGAYDIGEAIRRLSEDYALGEAPMIVVNGRRMADPGVFSGFPPDALVRIEVLPPEAAGLYGAGDPARRVVNIVLQRRFASRDGRAELSRPTAGGTSRAALDLRRSSIIETRTSQFGLKADRTTALRAGERDLTRDPAPGGDAATLRPASENYAADLVQTGAFGDWSASLRANARAQESRTVSVRDGEPAESRRSHQGLSLTGGLNGALAGWSTQVMLSSLWSRGEQSGLSPSQSEQQSISANLELGRPLLDLPAGPVSVNLSGQASRARSVVERPQGDQTSTGRTLGLNGGVSMPLARRSADGDDGLWGDLLMTLGADLSESDSGRGEGLNAALSWTPLSALRFNASLSSARRTVPDLQRFEPEYYGEPVVVFDFVRGESVEVLPILGGDPGLRPPRSDHLMLSAAAGPFTALALQGGVNFERAEAVDDIGALPAPTPQLEAAFPERFQRDASGRLVSIDQRPLNIRSALSESLSSSLTANVPLGGEGARRGVLRVTLNHSWRLTNRTTIHEALPELDRLAGDGGGVSRQSLGLSIDARRERWGVNIGARWRDGYRFRRDFGRDGPDDLRIAPFSAVNLKLTRKFERAIAGRDEETRRGVGLQVELEIANLFDARPKARLGDGRPAPGYGRDDQDPLGRTVQLSLKRRF</sequence>
<evidence type="ECO:0000256" key="5">
    <source>
        <dbReference type="SAM" id="SignalP"/>
    </source>
</evidence>
<dbReference type="RefSeq" id="WP_052004895.1">
    <property type="nucleotide sequence ID" value="NZ_UXHF01000066.1"/>
</dbReference>
<dbReference type="EMBL" id="UXHF01000066">
    <property type="protein sequence ID" value="VDC51325.1"/>
    <property type="molecule type" value="Genomic_DNA"/>
</dbReference>
<proteinExistence type="predicted"/>
<feature type="chain" id="PRO_5030839206" description="TonB-dependent receptor" evidence="5">
    <location>
        <begin position="18"/>
        <end position="707"/>
    </location>
</feature>
<accession>A0A7Z8Y621</accession>
<feature type="signal peptide" evidence="5">
    <location>
        <begin position="1"/>
        <end position="17"/>
    </location>
</feature>
<protein>
    <recommendedName>
        <fullName evidence="8">TonB-dependent receptor</fullName>
    </recommendedName>
</protein>
<keyword evidence="3" id="KW-0998">Cell outer membrane</keyword>
<dbReference type="InterPro" id="IPR036942">
    <property type="entry name" value="Beta-barrel_TonB_sf"/>
</dbReference>
<dbReference type="Gene3D" id="2.40.170.20">
    <property type="entry name" value="TonB-dependent receptor, beta-barrel domain"/>
    <property type="match status" value="1"/>
</dbReference>
<feature type="region of interest" description="Disordered" evidence="4">
    <location>
        <begin position="235"/>
        <end position="259"/>
    </location>
</feature>
<evidence type="ECO:0000313" key="7">
    <source>
        <dbReference type="Proteomes" id="UP000289220"/>
    </source>
</evidence>
<keyword evidence="7" id="KW-1185">Reference proteome</keyword>
<keyword evidence="5" id="KW-0732">Signal</keyword>
<dbReference type="Gene3D" id="2.170.130.10">
    <property type="entry name" value="TonB-dependent receptor, plug domain"/>
    <property type="match status" value="1"/>
</dbReference>
<evidence type="ECO:0000256" key="1">
    <source>
        <dbReference type="ARBA" id="ARBA00004442"/>
    </source>
</evidence>
<name>A0A7Z8Y621_9CAUL</name>
<evidence type="ECO:0000256" key="2">
    <source>
        <dbReference type="ARBA" id="ARBA00023136"/>
    </source>
</evidence>
<organism evidence="6 7">
    <name type="scientific">Brevundimonas mediterranea</name>
    <dbReference type="NCBI Taxonomy" id="74329"/>
    <lineage>
        <taxon>Bacteria</taxon>
        <taxon>Pseudomonadati</taxon>
        <taxon>Pseudomonadota</taxon>
        <taxon>Alphaproteobacteria</taxon>
        <taxon>Caulobacterales</taxon>
        <taxon>Caulobacteraceae</taxon>
        <taxon>Brevundimonas</taxon>
    </lineage>
</organism>
<keyword evidence="2" id="KW-0472">Membrane</keyword>
<feature type="compositionally biased region" description="Basic and acidic residues" evidence="4">
    <location>
        <begin position="240"/>
        <end position="251"/>
    </location>
</feature>
<dbReference type="PANTHER" id="PTHR47234:SF1">
    <property type="entry name" value="TONB-DEPENDENT RECEPTOR"/>
    <property type="match status" value="1"/>
</dbReference>
<dbReference type="AlphaFoldDB" id="A0A7Z8Y621"/>
<evidence type="ECO:0000313" key="6">
    <source>
        <dbReference type="EMBL" id="VDC51325.1"/>
    </source>
</evidence>
<comment type="subcellular location">
    <subcellularLocation>
        <location evidence="1">Cell outer membrane</location>
    </subcellularLocation>
</comment>
<evidence type="ECO:0000256" key="4">
    <source>
        <dbReference type="SAM" id="MobiDB-lite"/>
    </source>
</evidence>
<reference evidence="6 7" key="1">
    <citation type="submission" date="2018-11" db="EMBL/GenBank/DDBJ databases">
        <authorList>
            <person name="Peiro R."/>
            <person name="Begona"/>
            <person name="Cbmso G."/>
            <person name="Lopez M."/>
            <person name="Gonzalez S."/>
            <person name="Sacristan E."/>
            <person name="Castillo E."/>
        </authorList>
    </citation>
    <scope>NUCLEOTIDE SEQUENCE [LARGE SCALE GENOMIC DNA]</scope>
    <source>
        <strain evidence="6">Brev_genome</strain>
    </source>
</reference>